<sequence>MDTALMLDEAIHYVKFLKRQVQSLEQSAVDRPMGAGIPSATMANMGYSLISFKLWAVHRCLDKR</sequence>
<dbReference type="PANTHER" id="PTHR45914">
    <property type="entry name" value="TRANSCRIPTION FACTOR HEC3-RELATED"/>
    <property type="match status" value="1"/>
</dbReference>
<dbReference type="GO" id="GO:0003677">
    <property type="term" value="F:DNA binding"/>
    <property type="evidence" value="ECO:0007669"/>
    <property type="project" value="UniProtKB-KW"/>
</dbReference>
<evidence type="ECO:0000256" key="4">
    <source>
        <dbReference type="ARBA" id="ARBA00023163"/>
    </source>
</evidence>
<reference evidence="6" key="1">
    <citation type="submission" date="2019-09" db="EMBL/GenBank/DDBJ databases">
        <title>Draft genome information of white flower Hibiscus syriacus.</title>
        <authorList>
            <person name="Kim Y.-M."/>
        </authorList>
    </citation>
    <scope>NUCLEOTIDE SEQUENCE [LARGE SCALE GENOMIC DNA]</scope>
    <source>
        <strain evidence="6">YM2019G1</strain>
    </source>
</reference>
<proteinExistence type="predicted"/>
<dbReference type="PANTHER" id="PTHR45914:SF54">
    <property type="entry name" value="OS08G0471401 PROTEIN"/>
    <property type="match status" value="1"/>
</dbReference>
<evidence type="ECO:0000313" key="7">
    <source>
        <dbReference type="Proteomes" id="UP000436088"/>
    </source>
</evidence>
<keyword evidence="5" id="KW-0539">Nucleus</keyword>
<protein>
    <submittedName>
        <fullName evidence="6">Uncharacterized protein</fullName>
    </submittedName>
</protein>
<dbReference type="GO" id="GO:0046983">
    <property type="term" value="F:protein dimerization activity"/>
    <property type="evidence" value="ECO:0007669"/>
    <property type="project" value="InterPro"/>
</dbReference>
<dbReference type="GO" id="GO:0005634">
    <property type="term" value="C:nucleus"/>
    <property type="evidence" value="ECO:0007669"/>
    <property type="project" value="UniProtKB-SubCell"/>
</dbReference>
<keyword evidence="7" id="KW-1185">Reference proteome</keyword>
<evidence type="ECO:0000313" key="6">
    <source>
        <dbReference type="EMBL" id="KAE8733656.1"/>
    </source>
</evidence>
<dbReference type="Proteomes" id="UP000436088">
    <property type="component" value="Unassembled WGS sequence"/>
</dbReference>
<comment type="subcellular location">
    <subcellularLocation>
        <location evidence="1">Nucleus</location>
    </subcellularLocation>
</comment>
<keyword evidence="2" id="KW-0805">Transcription regulation</keyword>
<dbReference type="GO" id="GO:0003700">
    <property type="term" value="F:DNA-binding transcription factor activity"/>
    <property type="evidence" value="ECO:0007669"/>
    <property type="project" value="InterPro"/>
</dbReference>
<keyword evidence="4" id="KW-0804">Transcription</keyword>
<dbReference type="AlphaFoldDB" id="A0A6A3CX28"/>
<gene>
    <name evidence="6" type="ORF">F3Y22_tig00001120pilonHSYRG00335</name>
</gene>
<dbReference type="InterPro" id="IPR036638">
    <property type="entry name" value="HLH_DNA-bd_sf"/>
</dbReference>
<dbReference type="SUPFAM" id="SSF47459">
    <property type="entry name" value="HLH, helix-loop-helix DNA-binding domain"/>
    <property type="match status" value="1"/>
</dbReference>
<name>A0A6A3CX28_HIBSY</name>
<comment type="caution">
    <text evidence="6">The sequence shown here is derived from an EMBL/GenBank/DDBJ whole genome shotgun (WGS) entry which is preliminary data.</text>
</comment>
<accession>A0A6A3CX28</accession>
<keyword evidence="3" id="KW-0238">DNA-binding</keyword>
<evidence type="ECO:0000256" key="1">
    <source>
        <dbReference type="ARBA" id="ARBA00004123"/>
    </source>
</evidence>
<evidence type="ECO:0000256" key="2">
    <source>
        <dbReference type="ARBA" id="ARBA00023015"/>
    </source>
</evidence>
<evidence type="ECO:0000256" key="5">
    <source>
        <dbReference type="ARBA" id="ARBA00023242"/>
    </source>
</evidence>
<evidence type="ECO:0000256" key="3">
    <source>
        <dbReference type="ARBA" id="ARBA00023125"/>
    </source>
</evidence>
<organism evidence="6 7">
    <name type="scientific">Hibiscus syriacus</name>
    <name type="common">Rose of Sharon</name>
    <dbReference type="NCBI Taxonomy" id="106335"/>
    <lineage>
        <taxon>Eukaryota</taxon>
        <taxon>Viridiplantae</taxon>
        <taxon>Streptophyta</taxon>
        <taxon>Embryophyta</taxon>
        <taxon>Tracheophyta</taxon>
        <taxon>Spermatophyta</taxon>
        <taxon>Magnoliopsida</taxon>
        <taxon>eudicotyledons</taxon>
        <taxon>Gunneridae</taxon>
        <taxon>Pentapetalae</taxon>
        <taxon>rosids</taxon>
        <taxon>malvids</taxon>
        <taxon>Malvales</taxon>
        <taxon>Malvaceae</taxon>
        <taxon>Malvoideae</taxon>
        <taxon>Hibiscus</taxon>
    </lineage>
</organism>
<dbReference type="InterPro" id="IPR045843">
    <property type="entry name" value="IND-like"/>
</dbReference>
<dbReference type="EMBL" id="VEPZ02000094">
    <property type="protein sequence ID" value="KAE8733656.1"/>
    <property type="molecule type" value="Genomic_DNA"/>
</dbReference>